<evidence type="ECO:0000313" key="3">
    <source>
        <dbReference type="Proteomes" id="UP000536835"/>
    </source>
</evidence>
<keyword evidence="3" id="KW-1185">Reference proteome</keyword>
<keyword evidence="1" id="KW-0732">Signal</keyword>
<evidence type="ECO:0000313" key="2">
    <source>
        <dbReference type="EMBL" id="NNU15847.1"/>
    </source>
</evidence>
<proteinExistence type="predicted"/>
<protein>
    <submittedName>
        <fullName evidence="2">Uncharacterized protein</fullName>
    </submittedName>
</protein>
<gene>
    <name evidence="2" type="ORF">HK107_05870</name>
</gene>
<name>A0A7Y3W522_9PROT</name>
<dbReference type="Proteomes" id="UP000536835">
    <property type="component" value="Unassembled WGS sequence"/>
</dbReference>
<evidence type="ECO:0000256" key="1">
    <source>
        <dbReference type="SAM" id="SignalP"/>
    </source>
</evidence>
<reference evidence="2 3" key="1">
    <citation type="submission" date="2020-05" db="EMBL/GenBank/DDBJ databases">
        <title>Parvularcula mediterraneae sp. nov., isolated from polypropylene straw from shallow seawater of the seashore of Laganas in Zakynthos island, Greece.</title>
        <authorList>
            <person name="Szabo I."/>
            <person name="Al-Omari J."/>
            <person name="Rado J."/>
            <person name="Szerdahelyi G.S."/>
        </authorList>
    </citation>
    <scope>NUCLEOTIDE SEQUENCE [LARGE SCALE GENOMIC DNA]</scope>
    <source>
        <strain evidence="2 3">ZS-1/3</strain>
    </source>
</reference>
<dbReference type="AlphaFoldDB" id="A0A7Y3W522"/>
<dbReference type="RefSeq" id="WP_173197613.1">
    <property type="nucleotide sequence ID" value="NZ_JABFCX010000002.1"/>
</dbReference>
<accession>A0A7Y3W522</accession>
<comment type="caution">
    <text evidence="2">The sequence shown here is derived from an EMBL/GenBank/DDBJ whole genome shotgun (WGS) entry which is preliminary data.</text>
</comment>
<organism evidence="2 3">
    <name type="scientific">Parvularcula mediterranea</name>
    <dbReference type="NCBI Taxonomy" id="2732508"/>
    <lineage>
        <taxon>Bacteria</taxon>
        <taxon>Pseudomonadati</taxon>
        <taxon>Pseudomonadota</taxon>
        <taxon>Alphaproteobacteria</taxon>
        <taxon>Parvularculales</taxon>
        <taxon>Parvularculaceae</taxon>
        <taxon>Parvularcula</taxon>
    </lineage>
</organism>
<feature type="chain" id="PRO_5030980972" evidence="1">
    <location>
        <begin position="21"/>
        <end position="92"/>
    </location>
</feature>
<dbReference type="EMBL" id="JABFCX010000002">
    <property type="protein sequence ID" value="NNU15847.1"/>
    <property type="molecule type" value="Genomic_DNA"/>
</dbReference>
<sequence length="92" mass="9854">MSKAVHILLAIWLLVTPALAAHHDAEHLDDAIADHTQCVLCQVGERDDDLLASGIAPQTATFQPQNPEALKPQAGLTHYLQSESIRGPPASL</sequence>
<feature type="signal peptide" evidence="1">
    <location>
        <begin position="1"/>
        <end position="20"/>
    </location>
</feature>